<reference evidence="2" key="3">
    <citation type="submission" date="2025-09" db="UniProtKB">
        <authorList>
            <consortium name="Ensembl"/>
        </authorList>
    </citation>
    <scope>IDENTIFICATION</scope>
</reference>
<evidence type="ECO:0000256" key="1">
    <source>
        <dbReference type="SAM" id="MobiDB-lite"/>
    </source>
</evidence>
<dbReference type="PANTHER" id="PTHR13582">
    <property type="entry name" value="M-PHASE PHOSPHOPROTEIN 6"/>
    <property type="match status" value="1"/>
</dbReference>
<proteinExistence type="predicted"/>
<dbReference type="GO" id="GO:0000460">
    <property type="term" value="P:maturation of 5.8S rRNA"/>
    <property type="evidence" value="ECO:0007669"/>
    <property type="project" value="TreeGrafter"/>
</dbReference>
<dbReference type="Ensembl" id="ENSCMMT00000013775.1">
    <property type="protein sequence ID" value="ENSCMMP00000012532.1"/>
    <property type="gene ID" value="ENSCMMG00000007932.1"/>
</dbReference>
<dbReference type="Proteomes" id="UP000694556">
    <property type="component" value="Chromosome 12"/>
</dbReference>
<dbReference type="PANTHER" id="PTHR13582:SF0">
    <property type="entry name" value="M-PHASE PHOSPHOPROTEIN 6"/>
    <property type="match status" value="1"/>
</dbReference>
<dbReference type="AlphaFoldDB" id="A0A8C3C1M2"/>
<organism evidence="2 3">
    <name type="scientific">Cairina moschata</name>
    <name type="common">Muscovy duck</name>
    <dbReference type="NCBI Taxonomy" id="8855"/>
    <lineage>
        <taxon>Eukaryota</taxon>
        <taxon>Metazoa</taxon>
        <taxon>Chordata</taxon>
        <taxon>Craniata</taxon>
        <taxon>Vertebrata</taxon>
        <taxon>Euteleostomi</taxon>
        <taxon>Archelosauria</taxon>
        <taxon>Archosauria</taxon>
        <taxon>Dinosauria</taxon>
        <taxon>Saurischia</taxon>
        <taxon>Theropoda</taxon>
        <taxon>Coelurosauria</taxon>
        <taxon>Aves</taxon>
        <taxon>Neognathae</taxon>
        <taxon>Galloanserae</taxon>
        <taxon>Anseriformes</taxon>
        <taxon>Anatidae</taxon>
        <taxon>Anatinae</taxon>
        <taxon>Cairina</taxon>
    </lineage>
</organism>
<reference evidence="2" key="1">
    <citation type="submission" date="2018-09" db="EMBL/GenBank/DDBJ databases">
        <title>Common duck and Muscovy duck high density SNP chip.</title>
        <authorList>
            <person name="Vignal A."/>
            <person name="Thebault N."/>
            <person name="Warren W.C."/>
        </authorList>
    </citation>
    <scope>NUCLEOTIDE SEQUENCE [LARGE SCALE GENOMIC DNA]</scope>
</reference>
<name>A0A8C3C1M2_CAIMO</name>
<feature type="compositionally biased region" description="Basic residues" evidence="1">
    <location>
        <begin position="292"/>
        <end position="305"/>
    </location>
</feature>
<keyword evidence="3" id="KW-1185">Reference proteome</keyword>
<protein>
    <submittedName>
        <fullName evidence="2">M-phase phosphoprotein 6</fullName>
    </submittedName>
</protein>
<evidence type="ECO:0000313" key="2">
    <source>
        <dbReference type="Ensembl" id="ENSCMMP00000012532.1"/>
    </source>
</evidence>
<reference evidence="2" key="2">
    <citation type="submission" date="2025-08" db="UniProtKB">
        <authorList>
            <consortium name="Ensembl"/>
        </authorList>
    </citation>
    <scope>IDENTIFICATION</scope>
</reference>
<accession>A0A8C3C1M2</accession>
<dbReference type="Pfam" id="PF10175">
    <property type="entry name" value="MPP6"/>
    <property type="match status" value="1"/>
</dbReference>
<evidence type="ECO:0000313" key="3">
    <source>
        <dbReference type="Proteomes" id="UP000694556"/>
    </source>
</evidence>
<dbReference type="InterPro" id="IPR019324">
    <property type="entry name" value="MPP6"/>
</dbReference>
<sequence length="305" mass="36190">MVENTEVSESHQLVWPTFRSQLHLGHSTVWVWRGGFGYTAKSLISITFSLAFAETVEISWLNCGFVTSQIHQNFLFIKVQTWLTIDFQSVQIVVMHRCLLFLCPFAQTQIKLREDHKKHLILMSTVKYVMDNHDYVIIACTEHTQKRLKLYVFCLYFQFMQRGLDSQTKKQLEEEEKKIISEEHWYLDLPDLKEKESFIIEERSFMPCEDLLYGRMSFKGFNPEIEKLMVQMNSKNKKEEIEVDDKMEADVSDEEMARRYETLVGTIGKKFLKKRDQRVLRDDDEDENSNARPKKAKKMFLKPQD</sequence>
<feature type="region of interest" description="Disordered" evidence="1">
    <location>
        <begin position="278"/>
        <end position="305"/>
    </location>
</feature>